<feature type="region of interest" description="Disordered" evidence="1">
    <location>
        <begin position="356"/>
        <end position="377"/>
    </location>
</feature>
<proteinExistence type="predicted"/>
<reference evidence="3" key="1">
    <citation type="journal article" date="2020" name="G3 (Bethesda)">
        <title>High-Quality Assemblies for Three Invasive Social Wasps from the &lt;i&gt;Vespula&lt;/i&gt; Genus.</title>
        <authorList>
            <person name="Harrop T.W.R."/>
            <person name="Guhlin J."/>
            <person name="McLaughlin G.M."/>
            <person name="Permina E."/>
            <person name="Stockwell P."/>
            <person name="Gilligan J."/>
            <person name="Le Lec M.F."/>
            <person name="Gruber M.A.M."/>
            <person name="Quinn O."/>
            <person name="Lovegrove M."/>
            <person name="Duncan E.J."/>
            <person name="Remnant E.J."/>
            <person name="Van Eeckhoven J."/>
            <person name="Graham B."/>
            <person name="Knapp R.A."/>
            <person name="Langford K.W."/>
            <person name="Kronenberg Z."/>
            <person name="Press M.O."/>
            <person name="Eacker S.M."/>
            <person name="Wilson-Rankin E.E."/>
            <person name="Purcell J."/>
            <person name="Lester P.J."/>
            <person name="Dearden P.K."/>
        </authorList>
    </citation>
    <scope>NUCLEOTIDE SEQUENCE</scope>
    <source>
        <strain evidence="3">Marl-1</strain>
    </source>
</reference>
<comment type="caution">
    <text evidence="3">The sequence shown here is derived from an EMBL/GenBank/DDBJ whole genome shotgun (WGS) entry which is preliminary data.</text>
</comment>
<evidence type="ECO:0000256" key="2">
    <source>
        <dbReference type="SAM" id="SignalP"/>
    </source>
</evidence>
<accession>A0A834JVD9</accession>
<organism evidence="3 4">
    <name type="scientific">Vespula vulgaris</name>
    <name type="common">Yellow jacket</name>
    <name type="synonym">Wasp</name>
    <dbReference type="NCBI Taxonomy" id="7454"/>
    <lineage>
        <taxon>Eukaryota</taxon>
        <taxon>Metazoa</taxon>
        <taxon>Ecdysozoa</taxon>
        <taxon>Arthropoda</taxon>
        <taxon>Hexapoda</taxon>
        <taxon>Insecta</taxon>
        <taxon>Pterygota</taxon>
        <taxon>Neoptera</taxon>
        <taxon>Endopterygota</taxon>
        <taxon>Hymenoptera</taxon>
        <taxon>Apocrita</taxon>
        <taxon>Aculeata</taxon>
        <taxon>Vespoidea</taxon>
        <taxon>Vespidae</taxon>
        <taxon>Vespinae</taxon>
        <taxon>Vespula</taxon>
    </lineage>
</organism>
<evidence type="ECO:0000313" key="3">
    <source>
        <dbReference type="EMBL" id="KAF7394870.1"/>
    </source>
</evidence>
<dbReference type="PANTHER" id="PTHR39313:SF1">
    <property type="entry name" value="IM:7138239"/>
    <property type="match status" value="1"/>
</dbReference>
<name>A0A834JVD9_VESVU</name>
<feature type="chain" id="PRO_5032970279" evidence="2">
    <location>
        <begin position="28"/>
        <end position="377"/>
    </location>
</feature>
<dbReference type="AlphaFoldDB" id="A0A834JVD9"/>
<feature type="compositionally biased region" description="Polar residues" evidence="1">
    <location>
        <begin position="364"/>
        <end position="377"/>
    </location>
</feature>
<keyword evidence="2" id="KW-0732">Signal</keyword>
<protein>
    <submittedName>
        <fullName evidence="3">Uncharacterized protein</fullName>
    </submittedName>
</protein>
<evidence type="ECO:0000313" key="4">
    <source>
        <dbReference type="Proteomes" id="UP000614350"/>
    </source>
</evidence>
<dbReference type="Proteomes" id="UP000614350">
    <property type="component" value="Unassembled WGS sequence"/>
</dbReference>
<gene>
    <name evidence="3" type="ORF">HZH66_008044</name>
</gene>
<sequence>MQSTRGWWSVLGSFALIFLANIRLAFSEKDSEGKVHTEEARQHLCCARHEKMIDVGYENMTLSSLDTTEQDYYWVFNQLTPGVDVEGDGTSGISGEVIQIDIGHCRKLCPRYVSDDPGDASKPAVQRCSQEGHCRPRAARLERVSTLQGVRIIEAVDACECSSDSSCKRESYTHLIHSGTPYQVVIDVGVCIGHCGKDLGCKPVRNNTVSVKGPNGDEVYPVIERCSCVGNCHRMDHMETVLDFSEVEIKEGTNTTDVKPVVRQINVGQCVGACPGNETETCLLRDKREPSRCLAGLYSKQHTCTPARFKVHEYRTRRGSKREHEISSHTLFPSNAVRSKRPKLTEIRGDNLDMREKRGRTAHKNTLVTCDQSSPSQ</sequence>
<dbReference type="EMBL" id="JACSEA010000008">
    <property type="protein sequence ID" value="KAF7394870.1"/>
    <property type="molecule type" value="Genomic_DNA"/>
</dbReference>
<dbReference type="PANTHER" id="PTHR39313">
    <property type="entry name" value="IM:7138239"/>
    <property type="match status" value="1"/>
</dbReference>
<keyword evidence="4" id="KW-1185">Reference proteome</keyword>
<feature type="signal peptide" evidence="2">
    <location>
        <begin position="1"/>
        <end position="27"/>
    </location>
</feature>
<evidence type="ECO:0000256" key="1">
    <source>
        <dbReference type="SAM" id="MobiDB-lite"/>
    </source>
</evidence>